<dbReference type="eggNOG" id="KOG4178">
    <property type="taxonomic scope" value="Eukaryota"/>
</dbReference>
<dbReference type="VEuPathDB" id="FungiDB:MPH_00214"/>
<keyword evidence="3" id="KW-0378">Hydrolase</keyword>
<keyword evidence="1" id="KW-0732">Signal</keyword>
<dbReference type="Gene3D" id="3.40.50.1820">
    <property type="entry name" value="alpha/beta hydrolase"/>
    <property type="match status" value="1"/>
</dbReference>
<organism evidence="3 4">
    <name type="scientific">Macrophomina phaseolina (strain MS6)</name>
    <name type="common">Charcoal rot fungus</name>
    <dbReference type="NCBI Taxonomy" id="1126212"/>
    <lineage>
        <taxon>Eukaryota</taxon>
        <taxon>Fungi</taxon>
        <taxon>Dikarya</taxon>
        <taxon>Ascomycota</taxon>
        <taxon>Pezizomycotina</taxon>
        <taxon>Dothideomycetes</taxon>
        <taxon>Dothideomycetes incertae sedis</taxon>
        <taxon>Botryosphaeriales</taxon>
        <taxon>Botryosphaeriaceae</taxon>
        <taxon>Macrophomina</taxon>
    </lineage>
</organism>
<evidence type="ECO:0000259" key="2">
    <source>
        <dbReference type="Pfam" id="PF00561"/>
    </source>
</evidence>
<evidence type="ECO:0000313" key="3">
    <source>
        <dbReference type="EMBL" id="EKG22479.1"/>
    </source>
</evidence>
<comment type="caution">
    <text evidence="3">The sequence shown here is derived from an EMBL/GenBank/DDBJ whole genome shotgun (WGS) entry which is preliminary data.</text>
</comment>
<dbReference type="Pfam" id="PF00561">
    <property type="entry name" value="Abhydrolase_1"/>
    <property type="match status" value="1"/>
</dbReference>
<evidence type="ECO:0000256" key="1">
    <source>
        <dbReference type="SAM" id="SignalP"/>
    </source>
</evidence>
<proteinExistence type="predicted"/>
<dbReference type="Proteomes" id="UP000007129">
    <property type="component" value="Unassembled WGS sequence"/>
</dbReference>
<dbReference type="EMBL" id="AHHD01000008">
    <property type="protein sequence ID" value="EKG22479.1"/>
    <property type="molecule type" value="Genomic_DNA"/>
</dbReference>
<feature type="chain" id="PRO_5003867630" evidence="1">
    <location>
        <begin position="17"/>
        <end position="337"/>
    </location>
</feature>
<feature type="domain" description="AB hydrolase-1" evidence="2">
    <location>
        <begin position="47"/>
        <end position="137"/>
    </location>
</feature>
<dbReference type="HOGENOM" id="CLU_020336_7_1_1"/>
<protein>
    <submittedName>
        <fullName evidence="3">Alpha/beta hydrolase fold-1</fullName>
    </submittedName>
</protein>
<reference evidence="3 4" key="1">
    <citation type="journal article" date="2012" name="BMC Genomics">
        <title>Tools to kill: Genome of one of the most destructive plant pathogenic fungi Macrophomina phaseolina.</title>
        <authorList>
            <person name="Islam M.S."/>
            <person name="Haque M.S."/>
            <person name="Islam M.M."/>
            <person name="Emdad E.M."/>
            <person name="Halim A."/>
            <person name="Hossen Q.M.M."/>
            <person name="Hossain M.Z."/>
            <person name="Ahmed B."/>
            <person name="Rahim S."/>
            <person name="Rahman M.S."/>
            <person name="Alam M.M."/>
            <person name="Hou S."/>
            <person name="Wan X."/>
            <person name="Saito J.A."/>
            <person name="Alam M."/>
        </authorList>
    </citation>
    <scope>NUCLEOTIDE SEQUENCE [LARGE SCALE GENOMIC DNA]</scope>
    <source>
        <strain evidence="3 4">MS6</strain>
    </source>
</reference>
<feature type="signal peptide" evidence="1">
    <location>
        <begin position="1"/>
        <end position="16"/>
    </location>
</feature>
<dbReference type="STRING" id="1126212.K2SJ84"/>
<dbReference type="OrthoDB" id="408373at2759"/>
<sequence>MLVTGLLSFCFISAAAQSLLSWDDWPHQRVAVNQDISIHLRYAGSGPPVLLVHGNPQYSLSWHAIAPVLAQNFTVIVPDNRGAGDSTIPPDGNYTAAAHADDLKAVLDFLGIDAAYVFSHDKGAGFAAAFAAKYPSATRRVGFFEYLLPGFGYESFWVPSSGGGLGWDLYKNWQLGFFSVPDAATHFITGREKEMLAWYFFHASYSGNDAVSEAHLNAYARSISKPGFLRSMLNVFSVSTVTQDARFFNETIGQSPLQMPVLALGGEASFANPALGQTWAPVGRDVVAEVVPKAGHWLLDENPQWVASRIVQFIGEDNGSIPTVDLSWLTDRVTLGV</sequence>
<dbReference type="InterPro" id="IPR029058">
    <property type="entry name" value="AB_hydrolase_fold"/>
</dbReference>
<gene>
    <name evidence="3" type="ORF">MPH_00214</name>
</gene>
<dbReference type="PANTHER" id="PTHR43329">
    <property type="entry name" value="EPOXIDE HYDROLASE"/>
    <property type="match status" value="1"/>
</dbReference>
<accession>K2SJ84</accession>
<evidence type="ECO:0000313" key="4">
    <source>
        <dbReference type="Proteomes" id="UP000007129"/>
    </source>
</evidence>
<dbReference type="AlphaFoldDB" id="K2SJ84"/>
<name>K2SJ84_MACPH</name>
<dbReference type="GO" id="GO:0016787">
    <property type="term" value="F:hydrolase activity"/>
    <property type="evidence" value="ECO:0007669"/>
    <property type="project" value="UniProtKB-KW"/>
</dbReference>
<dbReference type="InterPro" id="IPR000073">
    <property type="entry name" value="AB_hydrolase_1"/>
</dbReference>
<dbReference type="InParanoid" id="K2SJ84"/>
<dbReference type="SUPFAM" id="SSF53474">
    <property type="entry name" value="alpha/beta-Hydrolases"/>
    <property type="match status" value="1"/>
</dbReference>